<reference evidence="1 2" key="1">
    <citation type="journal article" date="2023" name="bioRxiv">
        <title>Conserved and derived expression patterns and positive selection on dental genes reveal complex evolutionary context of ever-growing rodent molars.</title>
        <authorList>
            <person name="Calamari Z.T."/>
            <person name="Song A."/>
            <person name="Cohen E."/>
            <person name="Akter M."/>
            <person name="Roy R.D."/>
            <person name="Hallikas O."/>
            <person name="Christensen M.M."/>
            <person name="Li P."/>
            <person name="Marangoni P."/>
            <person name="Jernvall J."/>
            <person name="Klein O.D."/>
        </authorList>
    </citation>
    <scope>NUCLEOTIDE SEQUENCE [LARGE SCALE GENOMIC DNA]</scope>
    <source>
        <strain evidence="1">V071</strain>
    </source>
</reference>
<dbReference type="GO" id="GO:0071818">
    <property type="term" value="C:BAT3 complex"/>
    <property type="evidence" value="ECO:0007669"/>
    <property type="project" value="TreeGrafter"/>
</dbReference>
<accession>A0AAW0HAX0</accession>
<dbReference type="GO" id="GO:0045048">
    <property type="term" value="P:protein insertion into ER membrane"/>
    <property type="evidence" value="ECO:0007669"/>
    <property type="project" value="InterPro"/>
</dbReference>
<evidence type="ECO:0000313" key="2">
    <source>
        <dbReference type="Proteomes" id="UP001488838"/>
    </source>
</evidence>
<sequence length="125" mass="14210">MAWTPLIFIVPSQCTDKCPETSIENPEISSTQEYFSSSVMVSRAVQTDLTMPVLESLEKEQVVLVARALKWSSGGSGKLGHPRFHQSLKLWGLQYYCKSQYYFLPSIEGKDCTNMTDRYSTTHDF</sequence>
<comment type="caution">
    <text evidence="1">The sequence shown here is derived from an EMBL/GenBank/DDBJ whole genome shotgun (WGS) entry which is preliminary data.</text>
</comment>
<dbReference type="InterPro" id="IPR007317">
    <property type="entry name" value="GET4"/>
</dbReference>
<organism evidence="1 2">
    <name type="scientific">Myodes glareolus</name>
    <name type="common">Bank vole</name>
    <name type="synonym">Clethrionomys glareolus</name>
    <dbReference type="NCBI Taxonomy" id="447135"/>
    <lineage>
        <taxon>Eukaryota</taxon>
        <taxon>Metazoa</taxon>
        <taxon>Chordata</taxon>
        <taxon>Craniata</taxon>
        <taxon>Vertebrata</taxon>
        <taxon>Euteleostomi</taxon>
        <taxon>Mammalia</taxon>
        <taxon>Eutheria</taxon>
        <taxon>Euarchontoglires</taxon>
        <taxon>Glires</taxon>
        <taxon>Rodentia</taxon>
        <taxon>Myomorpha</taxon>
        <taxon>Muroidea</taxon>
        <taxon>Cricetidae</taxon>
        <taxon>Arvicolinae</taxon>
        <taxon>Myodes</taxon>
    </lineage>
</organism>
<proteinExistence type="predicted"/>
<dbReference type="AlphaFoldDB" id="A0AAW0HAX0"/>
<dbReference type="EMBL" id="JBBHLL010000592">
    <property type="protein sequence ID" value="KAK7799765.1"/>
    <property type="molecule type" value="Genomic_DNA"/>
</dbReference>
<gene>
    <name evidence="1" type="ORF">U0070_022631</name>
</gene>
<keyword evidence="2" id="KW-1185">Reference proteome</keyword>
<name>A0AAW0HAX0_MYOGA</name>
<dbReference type="Proteomes" id="UP001488838">
    <property type="component" value="Unassembled WGS sequence"/>
</dbReference>
<dbReference type="PANTHER" id="PTHR12875:SF0">
    <property type="entry name" value="GOLGI TO ER TRAFFIC PROTEIN 4 HOMOLOG"/>
    <property type="match status" value="1"/>
</dbReference>
<dbReference type="PANTHER" id="PTHR12875">
    <property type="entry name" value="GOLGI TO ER TRAFFIC PROTEIN 4 HOMOLOG"/>
    <property type="match status" value="1"/>
</dbReference>
<evidence type="ECO:0000313" key="1">
    <source>
        <dbReference type="EMBL" id="KAK7799765.1"/>
    </source>
</evidence>
<protein>
    <submittedName>
        <fullName evidence="1">Uncharacterized protein</fullName>
    </submittedName>
</protein>